<dbReference type="SUPFAM" id="SSF49482">
    <property type="entry name" value="Aromatic compound dioxygenase"/>
    <property type="match status" value="1"/>
</dbReference>
<dbReference type="PROSITE" id="PS51318">
    <property type="entry name" value="TAT"/>
    <property type="match status" value="1"/>
</dbReference>
<dbReference type="InterPro" id="IPR006311">
    <property type="entry name" value="TAT_signal"/>
</dbReference>
<evidence type="ECO:0000256" key="1">
    <source>
        <dbReference type="SAM" id="MobiDB-lite"/>
    </source>
</evidence>
<dbReference type="InterPro" id="IPR015889">
    <property type="entry name" value="Intradiol_dOase_core"/>
</dbReference>
<dbReference type="AlphaFoldDB" id="A0A1I4VJL3"/>
<reference evidence="4" key="1">
    <citation type="submission" date="2016-10" db="EMBL/GenBank/DDBJ databases">
        <authorList>
            <person name="Varghese N."/>
            <person name="Submissions S."/>
        </authorList>
    </citation>
    <scope>NUCLEOTIDE SEQUENCE [LARGE SCALE GENOMIC DNA]</scope>
    <source>
        <strain evidence="4">BL36</strain>
    </source>
</reference>
<dbReference type="RefSeq" id="WP_092047573.1">
    <property type="nucleotide sequence ID" value="NZ_FOTK01000105.1"/>
</dbReference>
<dbReference type="EMBL" id="FOTK01000105">
    <property type="protein sequence ID" value="SFN01478.1"/>
    <property type="molecule type" value="Genomic_DNA"/>
</dbReference>
<keyword evidence="3" id="KW-0223">Dioxygenase</keyword>
<feature type="compositionally biased region" description="Pro residues" evidence="1">
    <location>
        <begin position="257"/>
        <end position="288"/>
    </location>
</feature>
<proteinExistence type="predicted"/>
<dbReference type="OrthoDB" id="9805815at2"/>
<dbReference type="GO" id="GO:0008199">
    <property type="term" value="F:ferric iron binding"/>
    <property type="evidence" value="ECO:0007669"/>
    <property type="project" value="InterPro"/>
</dbReference>
<evidence type="ECO:0000259" key="2">
    <source>
        <dbReference type="Pfam" id="PF00775"/>
    </source>
</evidence>
<feature type="compositionally biased region" description="Basic and acidic residues" evidence="1">
    <location>
        <begin position="238"/>
        <end position="256"/>
    </location>
</feature>
<sequence>MHIRAWTASRRRFLTGLTVAPASLVPHSVQSAASPHATAVPEDSVCVLTPQSVEGPFYVDPKLVRADITEGRDGIPLRLRLRVIEAGPCTPVAGARIDIWHCDARGLYSGYPGQGDDRSIDTSGQTFLRGTQTTDTGGWVTFDTIYPGWYTGRATHIHFKTFLADRNVLMGQIYFPDALNEFIYANVPAYTGRTTERLVVNANDGIATEQDPRRRGFCAIKEEKDRYLASLTLGVDRSADARGEERDVTSDGRPERPGPGFPPPPGGSPPPGFGPPGGPGNGMPPPPGFAGFPRMSLKDRLAALIPGLEPRGPK</sequence>
<dbReference type="InterPro" id="IPR000627">
    <property type="entry name" value="Intradiol_dOase_C"/>
</dbReference>
<dbReference type="CDD" id="cd03457">
    <property type="entry name" value="intradiol_dioxygenase_like"/>
    <property type="match status" value="1"/>
</dbReference>
<organism evidence="3 4">
    <name type="scientific">Methylobacterium pseudosasicola</name>
    <dbReference type="NCBI Taxonomy" id="582667"/>
    <lineage>
        <taxon>Bacteria</taxon>
        <taxon>Pseudomonadati</taxon>
        <taxon>Pseudomonadota</taxon>
        <taxon>Alphaproteobacteria</taxon>
        <taxon>Hyphomicrobiales</taxon>
        <taxon>Methylobacteriaceae</taxon>
        <taxon>Methylobacterium</taxon>
    </lineage>
</organism>
<keyword evidence="4" id="KW-1185">Reference proteome</keyword>
<dbReference type="Proteomes" id="UP000199048">
    <property type="component" value="Unassembled WGS sequence"/>
</dbReference>
<dbReference type="Pfam" id="PF00775">
    <property type="entry name" value="Dioxygenase_C"/>
    <property type="match status" value="1"/>
</dbReference>
<dbReference type="PANTHER" id="PTHR34315:SF1">
    <property type="entry name" value="INTRADIOL RING-CLEAVAGE DIOXYGENASES DOMAIN-CONTAINING PROTEIN-RELATED"/>
    <property type="match status" value="1"/>
</dbReference>
<dbReference type="GO" id="GO:0016702">
    <property type="term" value="F:oxidoreductase activity, acting on single donors with incorporation of molecular oxygen, incorporation of two atoms of oxygen"/>
    <property type="evidence" value="ECO:0007669"/>
    <property type="project" value="InterPro"/>
</dbReference>
<dbReference type="STRING" id="582667.SAMN05192568_11053"/>
<accession>A0A1I4VJL3</accession>
<feature type="domain" description="Intradiol ring-cleavage dioxygenases" evidence="2">
    <location>
        <begin position="71"/>
        <end position="178"/>
    </location>
</feature>
<name>A0A1I4VJL3_9HYPH</name>
<gene>
    <name evidence="3" type="ORF">SAMN05192568_11053</name>
</gene>
<keyword evidence="3" id="KW-0560">Oxidoreductase</keyword>
<feature type="region of interest" description="Disordered" evidence="1">
    <location>
        <begin position="238"/>
        <end position="295"/>
    </location>
</feature>
<dbReference type="PANTHER" id="PTHR34315">
    <property type="match status" value="1"/>
</dbReference>
<dbReference type="Gene3D" id="2.60.130.10">
    <property type="entry name" value="Aromatic compound dioxygenase"/>
    <property type="match status" value="1"/>
</dbReference>
<evidence type="ECO:0000313" key="4">
    <source>
        <dbReference type="Proteomes" id="UP000199048"/>
    </source>
</evidence>
<evidence type="ECO:0000313" key="3">
    <source>
        <dbReference type="EMBL" id="SFN01478.1"/>
    </source>
</evidence>
<protein>
    <submittedName>
        <fullName evidence="3">Protocatechuate 3,4-dioxygenase beta subunit</fullName>
    </submittedName>
</protein>